<keyword evidence="3" id="KW-1185">Reference proteome</keyword>
<evidence type="ECO:0000313" key="3">
    <source>
        <dbReference type="Proteomes" id="UP000002315"/>
    </source>
</evidence>
<dbReference type="KEGG" id="mfv:Mfer_0004"/>
<dbReference type="HOGENOM" id="CLU_204987_0_0_2"/>
<proteinExistence type="predicted"/>
<sequence>MVMIKLDQCGQSSAEILLIVAAALALVLIAGYVAVTVSKTVGGNVSDVVDAARNSTLLKLGSSP</sequence>
<dbReference type="AlphaFoldDB" id="E3GWJ5"/>
<reference evidence="2 3" key="1">
    <citation type="journal article" date="2010" name="Stand. Genomic Sci.">
        <title>Complete genome sequence of Methanothermus fervidus type strain (V24S).</title>
        <authorList>
            <person name="Anderson I."/>
            <person name="Djao O.D."/>
            <person name="Misra M."/>
            <person name="Chertkov O."/>
            <person name="Nolan M."/>
            <person name="Lucas S."/>
            <person name="Lapidus A."/>
            <person name="Del Rio T.G."/>
            <person name="Tice H."/>
            <person name="Cheng J.F."/>
            <person name="Tapia R."/>
            <person name="Han C."/>
            <person name="Goodwin L."/>
            <person name="Pitluck S."/>
            <person name="Liolios K."/>
            <person name="Ivanova N."/>
            <person name="Mavromatis K."/>
            <person name="Mikhailova N."/>
            <person name="Pati A."/>
            <person name="Brambilla E."/>
            <person name="Chen A."/>
            <person name="Palaniappan K."/>
            <person name="Land M."/>
            <person name="Hauser L."/>
            <person name="Chang Y.J."/>
            <person name="Jeffries C.D."/>
            <person name="Sikorski J."/>
            <person name="Spring S."/>
            <person name="Rohde M."/>
            <person name="Eichinger K."/>
            <person name="Huber H."/>
            <person name="Wirth R."/>
            <person name="Goker M."/>
            <person name="Detter J.C."/>
            <person name="Woyke T."/>
            <person name="Bristow J."/>
            <person name="Eisen J.A."/>
            <person name="Markowitz V."/>
            <person name="Hugenholtz P."/>
            <person name="Klenk H.P."/>
            <person name="Kyrpides N.C."/>
        </authorList>
    </citation>
    <scope>NUCLEOTIDE SEQUENCE [LARGE SCALE GENOMIC DNA]</scope>
    <source>
        <strain evidence="3">ATCC 43054 / DSM 2088 / JCM 10308 / V24 S</strain>
    </source>
</reference>
<evidence type="ECO:0000256" key="1">
    <source>
        <dbReference type="SAM" id="Phobius"/>
    </source>
</evidence>
<feature type="transmembrane region" description="Helical" evidence="1">
    <location>
        <begin position="12"/>
        <end position="35"/>
    </location>
</feature>
<evidence type="ECO:0000313" key="2">
    <source>
        <dbReference type="EMBL" id="ADP76809.1"/>
    </source>
</evidence>
<accession>E3GWJ5</accession>
<evidence type="ECO:0008006" key="4">
    <source>
        <dbReference type="Google" id="ProtNLM"/>
    </source>
</evidence>
<name>E3GWJ5_METFV</name>
<gene>
    <name evidence="2" type="ordered locus">Mfer_0004</name>
</gene>
<keyword evidence="1" id="KW-1133">Transmembrane helix</keyword>
<keyword evidence="1" id="KW-0812">Transmembrane</keyword>
<organism evidence="2 3">
    <name type="scientific">Methanothermus fervidus (strain ATCC 43054 / DSM 2088 / JCM 10308 / V24 S)</name>
    <dbReference type="NCBI Taxonomy" id="523846"/>
    <lineage>
        <taxon>Archaea</taxon>
        <taxon>Methanobacteriati</taxon>
        <taxon>Methanobacteriota</taxon>
        <taxon>Methanomada group</taxon>
        <taxon>Methanobacteria</taxon>
        <taxon>Methanobacteriales</taxon>
        <taxon>Methanothermaceae</taxon>
        <taxon>Methanothermus</taxon>
    </lineage>
</organism>
<dbReference type="Proteomes" id="UP000002315">
    <property type="component" value="Chromosome"/>
</dbReference>
<dbReference type="EMBL" id="CP002278">
    <property type="protein sequence ID" value="ADP76809.1"/>
    <property type="molecule type" value="Genomic_DNA"/>
</dbReference>
<protein>
    <recommendedName>
        <fullName evidence="4">Class III signal peptide-containing protein</fullName>
    </recommendedName>
</protein>
<keyword evidence="1" id="KW-0472">Membrane</keyword>